<sequence>MRYSVRVVLRRILYFRGSLL</sequence>
<dbReference type="EMBL" id="CABM01000042">
    <property type="protein sequence ID" value="CBH97197.1"/>
    <property type="molecule type" value="Genomic_DNA"/>
</dbReference>
<dbReference type="AlphaFoldDB" id="E6PQJ2"/>
<accession>E6PQJ2</accession>
<reference evidence="1" key="1">
    <citation type="submission" date="2009-10" db="EMBL/GenBank/DDBJ databases">
        <title>Diversity of trophic interactions inside an arsenic-rich microbial ecosystem.</title>
        <authorList>
            <person name="Bertin P.N."/>
            <person name="Heinrich-Salmeron A."/>
            <person name="Pelletier E."/>
            <person name="Goulhen-Chollet F."/>
            <person name="Arsene-Ploetze F."/>
            <person name="Gallien S."/>
            <person name="Calteau A."/>
            <person name="Vallenet D."/>
            <person name="Casiot C."/>
            <person name="Chane-Woon-Ming B."/>
            <person name="Giloteaux L."/>
            <person name="Barakat M."/>
            <person name="Bonnefoy V."/>
            <person name="Bruneel O."/>
            <person name="Chandler M."/>
            <person name="Cleiss J."/>
            <person name="Duran R."/>
            <person name="Elbaz-Poulichet F."/>
            <person name="Fonknechten N."/>
            <person name="Lauga B."/>
            <person name="Mornico D."/>
            <person name="Ortet P."/>
            <person name="Schaeffer C."/>
            <person name="Siguier P."/>
            <person name="Alexander Thil Smith A."/>
            <person name="Van Dorsselaer A."/>
            <person name="Weissenbach J."/>
            <person name="Medigue C."/>
            <person name="Le Paslier D."/>
        </authorList>
    </citation>
    <scope>NUCLEOTIDE SEQUENCE</scope>
</reference>
<gene>
    <name evidence="1" type="ORF">CARN2_2669</name>
</gene>
<proteinExistence type="predicted"/>
<evidence type="ECO:0000313" key="1">
    <source>
        <dbReference type="EMBL" id="CBH97197.1"/>
    </source>
</evidence>
<protein>
    <submittedName>
        <fullName evidence="1">Uncharacterized protein</fullName>
    </submittedName>
</protein>
<organism evidence="1">
    <name type="scientific">mine drainage metagenome</name>
    <dbReference type="NCBI Taxonomy" id="410659"/>
    <lineage>
        <taxon>unclassified sequences</taxon>
        <taxon>metagenomes</taxon>
        <taxon>ecological metagenomes</taxon>
    </lineage>
</organism>
<name>E6PQJ2_9ZZZZ</name>
<comment type="caution">
    <text evidence="1">The sequence shown here is derived from an EMBL/GenBank/DDBJ whole genome shotgun (WGS) entry which is preliminary data.</text>
</comment>